<reference evidence="2" key="2">
    <citation type="submission" date="2018-11" db="EMBL/GenBank/DDBJ databases">
        <authorList>
            <consortium name="Pathogen Informatics"/>
        </authorList>
    </citation>
    <scope>NUCLEOTIDE SEQUENCE [LARGE SCALE GENOMIC DNA]</scope>
</reference>
<proteinExistence type="predicted"/>
<evidence type="ECO:0000313" key="3">
    <source>
        <dbReference type="Proteomes" id="UP000270296"/>
    </source>
</evidence>
<keyword evidence="3" id="KW-1185">Reference proteome</keyword>
<feature type="compositionally biased region" description="Acidic residues" evidence="1">
    <location>
        <begin position="62"/>
        <end position="76"/>
    </location>
</feature>
<dbReference type="EMBL" id="UZAM01013397">
    <property type="protein sequence ID" value="VDP27578.1"/>
    <property type="molecule type" value="Genomic_DNA"/>
</dbReference>
<protein>
    <submittedName>
        <fullName evidence="4">DUF4772 domain-containing protein</fullName>
    </submittedName>
</protein>
<evidence type="ECO:0000313" key="2">
    <source>
        <dbReference type="EMBL" id="VDP27578.1"/>
    </source>
</evidence>
<evidence type="ECO:0000313" key="4">
    <source>
        <dbReference type="WBParaSite" id="SBAD_0001030601-mRNA-1"/>
    </source>
</evidence>
<dbReference type="AlphaFoldDB" id="A0A183J256"/>
<dbReference type="Proteomes" id="UP000270296">
    <property type="component" value="Unassembled WGS sequence"/>
</dbReference>
<reference evidence="4" key="1">
    <citation type="submission" date="2016-06" db="UniProtKB">
        <authorList>
            <consortium name="WormBaseParasite"/>
        </authorList>
    </citation>
    <scope>IDENTIFICATION</scope>
</reference>
<accession>A0A183J256</accession>
<feature type="region of interest" description="Disordered" evidence="1">
    <location>
        <begin position="1"/>
        <end position="21"/>
    </location>
</feature>
<feature type="region of interest" description="Disordered" evidence="1">
    <location>
        <begin position="60"/>
        <end position="115"/>
    </location>
</feature>
<gene>
    <name evidence="2" type="ORF">SBAD_LOCUS9954</name>
</gene>
<evidence type="ECO:0000256" key="1">
    <source>
        <dbReference type="SAM" id="MobiDB-lite"/>
    </source>
</evidence>
<dbReference type="WBParaSite" id="SBAD_0001030601-mRNA-1">
    <property type="protein sequence ID" value="SBAD_0001030601-mRNA-1"/>
    <property type="gene ID" value="SBAD_0001030601"/>
</dbReference>
<name>A0A183J256_9BILA</name>
<organism evidence="4">
    <name type="scientific">Soboliphyme baturini</name>
    <dbReference type="NCBI Taxonomy" id="241478"/>
    <lineage>
        <taxon>Eukaryota</taxon>
        <taxon>Metazoa</taxon>
        <taxon>Ecdysozoa</taxon>
        <taxon>Nematoda</taxon>
        <taxon>Enoplea</taxon>
        <taxon>Dorylaimia</taxon>
        <taxon>Dioctophymatida</taxon>
        <taxon>Dioctophymatoidea</taxon>
        <taxon>Soboliphymatidae</taxon>
        <taxon>Soboliphyme</taxon>
    </lineage>
</organism>
<sequence length="185" mass="19613">MAVPYTGTSRGGNRPTTLSSVTGVRHAAVKGVVSDVSHQRVVSLLPVRHSANIVFGVGEATNEPESEPEPEPDPELDPNPKRGLFVPSFGSPTRGAEWSGSGAARRGTARGGRAARDRDVYTRCGGVTFGACLCGAGYSRRLGGWADGRPVPNNHQPTFRALRTANGGGTAYVDVPKQRSEQRRY</sequence>